<comment type="similarity">
    <text evidence="5">Belongs to the NEMF family.</text>
</comment>
<gene>
    <name evidence="5" type="primary">rqcH</name>
    <name evidence="7" type="ORF">HYG86_16935</name>
</gene>
<dbReference type="InterPro" id="IPR008532">
    <property type="entry name" value="NFACT_RNA-bd"/>
</dbReference>
<dbReference type="AlphaFoldDB" id="A0A7G9WCC2"/>
<keyword evidence="8" id="KW-1185">Reference proteome</keyword>
<dbReference type="PANTHER" id="PTHR15239:SF6">
    <property type="entry name" value="RIBOSOME QUALITY CONTROL COMPLEX SUBUNIT NEMF"/>
    <property type="match status" value="1"/>
</dbReference>
<proteinExistence type="inferred from homology"/>
<dbReference type="GO" id="GO:1990112">
    <property type="term" value="C:RQC complex"/>
    <property type="evidence" value="ECO:0007669"/>
    <property type="project" value="TreeGrafter"/>
</dbReference>
<evidence type="ECO:0000313" key="8">
    <source>
        <dbReference type="Proteomes" id="UP000516160"/>
    </source>
</evidence>
<dbReference type="GO" id="GO:0043023">
    <property type="term" value="F:ribosomal large subunit binding"/>
    <property type="evidence" value="ECO:0007669"/>
    <property type="project" value="UniProtKB-UniRule"/>
</dbReference>
<comment type="subunit">
    <text evidence="5">Associates with stalled 50S ribosomal subunits. Binds to RqcP.</text>
</comment>
<evidence type="ECO:0000256" key="1">
    <source>
        <dbReference type="ARBA" id="ARBA00022555"/>
    </source>
</evidence>
<evidence type="ECO:0000256" key="4">
    <source>
        <dbReference type="ARBA" id="ARBA00022917"/>
    </source>
</evidence>
<dbReference type="EMBL" id="CP058559">
    <property type="protein sequence ID" value="QNO16334.1"/>
    <property type="molecule type" value="Genomic_DNA"/>
</dbReference>
<protein>
    <recommendedName>
        <fullName evidence="5">Rqc2 homolog RqcH</fullName>
        <shortName evidence="5">RqcH</shortName>
    </recommendedName>
</protein>
<dbReference type="InterPro" id="IPR051608">
    <property type="entry name" value="RQC_Subunit_NEMF"/>
</dbReference>
<keyword evidence="2 5" id="KW-0699">rRNA-binding</keyword>
<dbReference type="Proteomes" id="UP000516160">
    <property type="component" value="Chromosome"/>
</dbReference>
<dbReference type="HAMAP" id="MF_00844_B">
    <property type="entry name" value="RqcH_B"/>
    <property type="match status" value="1"/>
</dbReference>
<organism evidence="7 8">
    <name type="scientific">Alkalicella caledoniensis</name>
    <dbReference type="NCBI Taxonomy" id="2731377"/>
    <lineage>
        <taxon>Bacteria</taxon>
        <taxon>Bacillati</taxon>
        <taxon>Bacillota</taxon>
        <taxon>Clostridia</taxon>
        <taxon>Eubacteriales</taxon>
        <taxon>Proteinivoracaceae</taxon>
        <taxon>Alkalicella</taxon>
    </lineage>
</organism>
<evidence type="ECO:0000259" key="6">
    <source>
        <dbReference type="Pfam" id="PF05670"/>
    </source>
</evidence>
<sequence>MLDILFLNKYVSEVSNDLINSRVDKIYQPRSLELLFSIRKPGETVFLRLDSGAENTHFRITKKSTENPSNPPAFCMLLRKYLIGSKILEVNVVENERIINFVFQGRHPNGNVAKWILSFEIMGKHSNVVFYQVDTLEVLGLLKPIQSSVRELKVGGQYSLPPAQLKLSEGNLNTKEFMIRSLGDENLNLDKVIVKYFPKASPILVKEFLYKYSLENEPLGKLDDNKIGVIIDKYKDFLQNIKFKPIMFIDSKGMLKDFYCMQLDHLNGKIKSQEHTSFMDLVREFYDTKESIDIINRTKSILNKVINQSLKKLQKKQKTLNKDLDLYTNSNHFKDIGDLLMANLHFIKKGMTSIDVINYFTSQTETIKLDPSLNPIQNSQYYYKKYSKAKRGLAIVQDNLNKVNEEILYLESLILYVETNTDRIGLLEIEKELEKEGYVKHKVEKGFKNGQNQKKTPEESKPLNYISSDGFTILVGRNNKQNDQLTLRVAKKDDVWFHVKGIPGSHVIIKDGSRAPENTLYEAALLAAYYSKGKLSSNVPVDYTEVKNVFKPKGAKPGMVNYVEYKTLFVTPSEENIVKMERT</sequence>
<keyword evidence="1 5" id="KW-0820">tRNA-binding</keyword>
<comment type="function">
    <text evidence="5">Key component of the ribosome quality control system (RQC), a ribosome-associated complex that mediates the extraction of incompletely synthesized nascent chains from stalled ribosomes and their subsequent degradation. RqcH recruits Ala-charged tRNA, and with RqcP directs the elongation of stalled nascent chains on 50S ribosomal subunits, leading to non-templated C-terminal alanine extensions (Ala tail). The Ala tail promotes nascent chain degradation. May add between 1 and at least 8 Ala residues. Binds to stalled 50S ribosomal subunits.</text>
</comment>
<dbReference type="KEGG" id="acae:HYG86_16935"/>
<reference evidence="7 8" key="1">
    <citation type="submission" date="2020-07" db="EMBL/GenBank/DDBJ databases">
        <title>Alkalicella. sp. LB2 genome.</title>
        <authorList>
            <person name="Postec A."/>
            <person name="Quemeneur M."/>
        </authorList>
    </citation>
    <scope>NUCLEOTIDE SEQUENCE [LARGE SCALE GENOMIC DNA]</scope>
    <source>
        <strain evidence="7 8">LB2</strain>
    </source>
</reference>
<keyword evidence="3 5" id="KW-0694">RNA-binding</keyword>
<dbReference type="GO" id="GO:0000049">
    <property type="term" value="F:tRNA binding"/>
    <property type="evidence" value="ECO:0007669"/>
    <property type="project" value="UniProtKB-UniRule"/>
</dbReference>
<dbReference type="GO" id="GO:0072344">
    <property type="term" value="P:rescue of stalled ribosome"/>
    <property type="evidence" value="ECO:0007669"/>
    <property type="project" value="UniProtKB-UniRule"/>
</dbReference>
<name>A0A7G9WCC2_ALKCA</name>
<dbReference type="Pfam" id="PF05670">
    <property type="entry name" value="NFACT-R_1"/>
    <property type="match status" value="1"/>
</dbReference>
<accession>A0A7G9WCC2</accession>
<evidence type="ECO:0000313" key="7">
    <source>
        <dbReference type="EMBL" id="QNO16334.1"/>
    </source>
</evidence>
<dbReference type="PANTHER" id="PTHR15239">
    <property type="entry name" value="NUCLEAR EXPORT MEDIATOR FACTOR NEMF"/>
    <property type="match status" value="1"/>
</dbReference>
<feature type="domain" description="NFACT RNA-binding" evidence="6">
    <location>
        <begin position="463"/>
        <end position="559"/>
    </location>
</feature>
<evidence type="ECO:0000256" key="2">
    <source>
        <dbReference type="ARBA" id="ARBA00022730"/>
    </source>
</evidence>
<dbReference type="GO" id="GO:0019843">
    <property type="term" value="F:rRNA binding"/>
    <property type="evidence" value="ECO:0007669"/>
    <property type="project" value="UniProtKB-UniRule"/>
</dbReference>
<feature type="coiled-coil region" evidence="5">
    <location>
        <begin position="303"/>
        <end position="330"/>
    </location>
</feature>
<dbReference type="InterPro" id="IPR043682">
    <property type="entry name" value="RqcH_bacterial"/>
</dbReference>
<evidence type="ECO:0000256" key="5">
    <source>
        <dbReference type="HAMAP-Rule" id="MF_00844"/>
    </source>
</evidence>
<evidence type="ECO:0000256" key="3">
    <source>
        <dbReference type="ARBA" id="ARBA00022884"/>
    </source>
</evidence>
<keyword evidence="4 5" id="KW-0648">Protein biosynthesis</keyword>
<keyword evidence="5" id="KW-0175">Coiled coil</keyword>
<dbReference type="RefSeq" id="WP_213166726.1">
    <property type="nucleotide sequence ID" value="NZ_CP058559.1"/>
</dbReference>
<dbReference type="Gene3D" id="2.30.310.10">
    <property type="entry name" value="ibrinogen binding protein from staphylococcus aureus domain"/>
    <property type="match status" value="1"/>
</dbReference>
<dbReference type="Pfam" id="PF05833">
    <property type="entry name" value="NFACT_N"/>
    <property type="match status" value="1"/>
</dbReference>